<sequence length="405" mass="44351">MKLLTFLFAGVALPLISAAPASTAIVEDTSALAAPAADASAADDSAAATLALSRSKDIYPAKRPQNVNGFNYTYPSTLWLYNLTSTAVKGGSQQEVLEMAFMDLLPPNYNPRSGGGSKEPQTVLLLHGKNFCGPTWYAAATPLQKAGYRVILPEQLGFCKSTKPTQYSFNLTSLATNTRNLLKALGVTKPPIVVGHSLGGMLASRYALTYPEFTKSLMLVSPIGLEDWKQLGVPDRSFDLLTGDEEATTYASLRGYEQATYYPGAEWTEDFDKWVVMLTKVYEGDQKEKFWADQAHVVEMVLGQPTIHDYKKIKPKTLLVIGEKDNTAIGKVWSPPDVQAKLGNYAVLGRQAQAAIPDATLVSFPYLGHAPQIQEPEMFNRLLSSWVNYGGRTLEWLELNATIIR</sequence>
<comment type="caution">
    <text evidence="3">The sequence shown here is derived from an EMBL/GenBank/DDBJ whole genome shotgun (WGS) entry which is preliminary data.</text>
</comment>
<dbReference type="GO" id="GO:0046464">
    <property type="term" value="P:acylglycerol catabolic process"/>
    <property type="evidence" value="ECO:0007669"/>
    <property type="project" value="TreeGrafter"/>
</dbReference>
<keyword evidence="1" id="KW-0732">Signal</keyword>
<dbReference type="SUPFAM" id="SSF53474">
    <property type="entry name" value="alpha/beta-Hydrolases"/>
    <property type="match status" value="1"/>
</dbReference>
<evidence type="ECO:0000259" key="2">
    <source>
        <dbReference type="Pfam" id="PF00561"/>
    </source>
</evidence>
<dbReference type="GO" id="GO:0016020">
    <property type="term" value="C:membrane"/>
    <property type="evidence" value="ECO:0007669"/>
    <property type="project" value="TreeGrafter"/>
</dbReference>
<evidence type="ECO:0000313" key="3">
    <source>
        <dbReference type="EMBL" id="KAK3356032.1"/>
    </source>
</evidence>
<dbReference type="PANTHER" id="PTHR43798:SF33">
    <property type="entry name" value="HYDROLASE, PUTATIVE (AFU_ORTHOLOGUE AFUA_2G14860)-RELATED"/>
    <property type="match status" value="1"/>
</dbReference>
<organism evidence="3 4">
    <name type="scientific">Neurospora tetraspora</name>
    <dbReference type="NCBI Taxonomy" id="94610"/>
    <lineage>
        <taxon>Eukaryota</taxon>
        <taxon>Fungi</taxon>
        <taxon>Dikarya</taxon>
        <taxon>Ascomycota</taxon>
        <taxon>Pezizomycotina</taxon>
        <taxon>Sordariomycetes</taxon>
        <taxon>Sordariomycetidae</taxon>
        <taxon>Sordariales</taxon>
        <taxon>Sordariaceae</taxon>
        <taxon>Neurospora</taxon>
    </lineage>
</organism>
<proteinExistence type="predicted"/>
<dbReference type="EMBL" id="JAUEPP010000001">
    <property type="protein sequence ID" value="KAK3356032.1"/>
    <property type="molecule type" value="Genomic_DNA"/>
</dbReference>
<keyword evidence="4" id="KW-1185">Reference proteome</keyword>
<dbReference type="Pfam" id="PF00561">
    <property type="entry name" value="Abhydrolase_1"/>
    <property type="match status" value="1"/>
</dbReference>
<dbReference type="InterPro" id="IPR000073">
    <property type="entry name" value="AB_hydrolase_1"/>
</dbReference>
<feature type="domain" description="AB hydrolase-1" evidence="2">
    <location>
        <begin position="122"/>
        <end position="328"/>
    </location>
</feature>
<dbReference type="AlphaFoldDB" id="A0AAE0MYB5"/>
<dbReference type="GeneID" id="87868392"/>
<evidence type="ECO:0000256" key="1">
    <source>
        <dbReference type="SAM" id="SignalP"/>
    </source>
</evidence>
<dbReference type="PANTHER" id="PTHR43798">
    <property type="entry name" value="MONOACYLGLYCEROL LIPASE"/>
    <property type="match status" value="1"/>
</dbReference>
<dbReference type="RefSeq" id="XP_062687409.1">
    <property type="nucleotide sequence ID" value="XM_062831238.1"/>
</dbReference>
<gene>
    <name evidence="3" type="ORF">B0H65DRAFT_66115</name>
</gene>
<evidence type="ECO:0000313" key="4">
    <source>
        <dbReference type="Proteomes" id="UP001278500"/>
    </source>
</evidence>
<dbReference type="InterPro" id="IPR050266">
    <property type="entry name" value="AB_hydrolase_sf"/>
</dbReference>
<dbReference type="InterPro" id="IPR029058">
    <property type="entry name" value="AB_hydrolase_fold"/>
</dbReference>
<dbReference type="GO" id="GO:0047372">
    <property type="term" value="F:monoacylglycerol lipase activity"/>
    <property type="evidence" value="ECO:0007669"/>
    <property type="project" value="TreeGrafter"/>
</dbReference>
<name>A0AAE0MYB5_9PEZI</name>
<dbReference type="PRINTS" id="PR00111">
    <property type="entry name" value="ABHYDROLASE"/>
</dbReference>
<feature type="signal peptide" evidence="1">
    <location>
        <begin position="1"/>
        <end position="18"/>
    </location>
</feature>
<feature type="chain" id="PRO_5042055177" evidence="1">
    <location>
        <begin position="19"/>
        <end position="405"/>
    </location>
</feature>
<dbReference type="Gene3D" id="3.40.50.1820">
    <property type="entry name" value="alpha/beta hydrolase"/>
    <property type="match status" value="1"/>
</dbReference>
<reference evidence="3" key="1">
    <citation type="journal article" date="2023" name="Mol. Phylogenet. Evol.">
        <title>Genome-scale phylogeny and comparative genomics of the fungal order Sordariales.</title>
        <authorList>
            <person name="Hensen N."/>
            <person name="Bonometti L."/>
            <person name="Westerberg I."/>
            <person name="Brannstrom I.O."/>
            <person name="Guillou S."/>
            <person name="Cros-Aarteil S."/>
            <person name="Calhoun S."/>
            <person name="Haridas S."/>
            <person name="Kuo A."/>
            <person name="Mondo S."/>
            <person name="Pangilinan J."/>
            <person name="Riley R."/>
            <person name="LaButti K."/>
            <person name="Andreopoulos B."/>
            <person name="Lipzen A."/>
            <person name="Chen C."/>
            <person name="Yan M."/>
            <person name="Daum C."/>
            <person name="Ng V."/>
            <person name="Clum A."/>
            <person name="Steindorff A."/>
            <person name="Ohm R.A."/>
            <person name="Martin F."/>
            <person name="Silar P."/>
            <person name="Natvig D.O."/>
            <person name="Lalanne C."/>
            <person name="Gautier V."/>
            <person name="Ament-Velasquez S.L."/>
            <person name="Kruys A."/>
            <person name="Hutchinson M.I."/>
            <person name="Powell A.J."/>
            <person name="Barry K."/>
            <person name="Miller A.N."/>
            <person name="Grigoriev I.V."/>
            <person name="Debuchy R."/>
            <person name="Gladieux P."/>
            <person name="Hiltunen Thoren M."/>
            <person name="Johannesson H."/>
        </authorList>
    </citation>
    <scope>NUCLEOTIDE SEQUENCE</scope>
    <source>
        <strain evidence="3">CBS 560.94</strain>
    </source>
</reference>
<keyword evidence="3" id="KW-0378">Hydrolase</keyword>
<protein>
    <submittedName>
        <fullName evidence="3">Alpha/Beta hydrolase protein</fullName>
    </submittedName>
</protein>
<reference evidence="3" key="2">
    <citation type="submission" date="2023-06" db="EMBL/GenBank/DDBJ databases">
        <authorList>
            <consortium name="Lawrence Berkeley National Laboratory"/>
            <person name="Haridas S."/>
            <person name="Hensen N."/>
            <person name="Bonometti L."/>
            <person name="Westerberg I."/>
            <person name="Brannstrom I.O."/>
            <person name="Guillou S."/>
            <person name="Cros-Aarteil S."/>
            <person name="Calhoun S."/>
            <person name="Kuo A."/>
            <person name="Mondo S."/>
            <person name="Pangilinan J."/>
            <person name="Riley R."/>
            <person name="Labutti K."/>
            <person name="Andreopoulos B."/>
            <person name="Lipzen A."/>
            <person name="Chen C."/>
            <person name="Yanf M."/>
            <person name="Daum C."/>
            <person name="Ng V."/>
            <person name="Clum A."/>
            <person name="Steindorff A."/>
            <person name="Ohm R."/>
            <person name="Martin F."/>
            <person name="Silar P."/>
            <person name="Natvig D."/>
            <person name="Lalanne C."/>
            <person name="Gautier V."/>
            <person name="Ament-Velasquez S.L."/>
            <person name="Kruys A."/>
            <person name="Hutchinson M.I."/>
            <person name="Powell A.J."/>
            <person name="Barry K."/>
            <person name="Miller A.N."/>
            <person name="Grigoriev I.V."/>
            <person name="Debuchy R."/>
            <person name="Gladieux P."/>
            <person name="Thoren M.H."/>
            <person name="Johannesson H."/>
        </authorList>
    </citation>
    <scope>NUCLEOTIDE SEQUENCE</scope>
    <source>
        <strain evidence="3">CBS 560.94</strain>
    </source>
</reference>
<accession>A0AAE0MYB5</accession>
<dbReference type="Proteomes" id="UP001278500">
    <property type="component" value="Unassembled WGS sequence"/>
</dbReference>